<evidence type="ECO:0000259" key="10">
    <source>
        <dbReference type="Pfam" id="PF21192"/>
    </source>
</evidence>
<dbReference type="Pfam" id="PF21192">
    <property type="entry name" value="OB_NMD3"/>
    <property type="match status" value="1"/>
</dbReference>
<accession>A0A914C2U1</accession>
<dbReference type="InterPro" id="IPR007064">
    <property type="entry name" value="Nmd3_N"/>
</dbReference>
<keyword evidence="7 8" id="KW-0539">Nucleus</keyword>
<dbReference type="WBParaSite" id="ACRNAN_Path_1612.g6270.t1">
    <property type="protein sequence ID" value="ACRNAN_Path_1612.g6270.t1"/>
    <property type="gene ID" value="ACRNAN_Path_1612.g6270"/>
</dbReference>
<dbReference type="InterPro" id="IPR039768">
    <property type="entry name" value="Nmd3"/>
</dbReference>
<evidence type="ECO:0000259" key="9">
    <source>
        <dbReference type="Pfam" id="PF04981"/>
    </source>
</evidence>
<keyword evidence="5 8" id="KW-0963">Cytoplasm</keyword>
<feature type="domain" description="Nmd3 N-terminal" evidence="9">
    <location>
        <begin position="16"/>
        <end position="245"/>
    </location>
</feature>
<proteinExistence type="inferred from homology"/>
<evidence type="ECO:0000256" key="4">
    <source>
        <dbReference type="ARBA" id="ARBA00022448"/>
    </source>
</evidence>
<dbReference type="InterPro" id="IPR048898">
    <property type="entry name" value="OB_NMD3"/>
</dbReference>
<dbReference type="InterPro" id="IPR048899">
    <property type="entry name" value="NMD_SH3"/>
</dbReference>
<comment type="function">
    <text evidence="1 8">Acts as an adapter for the XPO1/CRM1-mediated export of the 60S ribosomal subunit.</text>
</comment>
<dbReference type="Pfam" id="PF21193">
    <property type="entry name" value="NMD_SH3"/>
    <property type="match status" value="1"/>
</dbReference>
<evidence type="ECO:0000256" key="8">
    <source>
        <dbReference type="RuleBase" id="RU364108"/>
    </source>
</evidence>
<sequence>MEALIKTETTEGLIACCECGVAIPPNPANMCAGCIRSKVDITEGVPKQSQLYMCRFCERFFVPPNGWMNAKLESKELLSLCLKRLKATMTKVRLVDASFIWTEPHSKRVKVKLTIQKEVFSGAILQQSLVVEFTIYNQMCDECRRIEAKDYWRACVQVRQKCDFKKTLFYLEQLLLKHNAHSNTTTIKPSPTGIDFYYAKQQDARKLVDFINTILPCKYQTSQTLVTHDTKNNVYDYKHTFCIDIAPITRDALICLPKKLAQSFGNLNQFVVCLRVTNVISLIDPATLQTHDIPAIQYWKEPFEILCQPKQLVEFYVLEVEPVTHIQRPVGHGHVSTKHDLADIWLVRSNQVGQSNAQTLSCRTHLGRFLHPGDTVLGYDLINSNLNNTTFDTISTDKVPDVVLIRKSFDRELRARKRQWKLKRLVDQVETASMENEFMGFMEDIEEDPILREKINIYLDKQKMAVERPDDDEELPEGPTLQEMLDDLVIEDVEMKEEGAE</sequence>
<reference evidence="13" key="1">
    <citation type="submission" date="2022-11" db="UniProtKB">
        <authorList>
            <consortium name="WormBaseParasite"/>
        </authorList>
    </citation>
    <scope>IDENTIFICATION</scope>
</reference>
<protein>
    <recommendedName>
        <fullName evidence="3 8">60S ribosomal export protein NMD3</fullName>
    </recommendedName>
</protein>
<evidence type="ECO:0000313" key="12">
    <source>
        <dbReference type="Proteomes" id="UP000887540"/>
    </source>
</evidence>
<dbReference type="AlphaFoldDB" id="A0A914C2U1"/>
<keyword evidence="6 8" id="KW-0653">Protein transport</keyword>
<dbReference type="GO" id="GO:0000055">
    <property type="term" value="P:ribosomal large subunit export from nucleus"/>
    <property type="evidence" value="ECO:0007669"/>
    <property type="project" value="TreeGrafter"/>
</dbReference>
<evidence type="ECO:0000256" key="5">
    <source>
        <dbReference type="ARBA" id="ARBA00022490"/>
    </source>
</evidence>
<dbReference type="Proteomes" id="UP000887540">
    <property type="component" value="Unplaced"/>
</dbReference>
<dbReference type="GO" id="GO:0015031">
    <property type="term" value="P:protein transport"/>
    <property type="evidence" value="ECO:0007669"/>
    <property type="project" value="UniProtKB-KW"/>
</dbReference>
<comment type="subcellular location">
    <subcellularLocation>
        <location evidence="8">Cytoplasm</location>
    </subcellularLocation>
    <subcellularLocation>
        <location evidence="8">Nucleus</location>
    </subcellularLocation>
</comment>
<name>A0A914C2U1_9BILA</name>
<dbReference type="PANTHER" id="PTHR12746:SF2">
    <property type="entry name" value="60S RIBOSOMAL EXPORT PROTEIN NMD3"/>
    <property type="match status" value="1"/>
</dbReference>
<feature type="domain" description="60S ribosomal export protein NMD3 OB-fold" evidence="10">
    <location>
        <begin position="312"/>
        <end position="407"/>
    </location>
</feature>
<organism evidence="12 13">
    <name type="scientific">Acrobeloides nanus</name>
    <dbReference type="NCBI Taxonomy" id="290746"/>
    <lineage>
        <taxon>Eukaryota</taxon>
        <taxon>Metazoa</taxon>
        <taxon>Ecdysozoa</taxon>
        <taxon>Nematoda</taxon>
        <taxon>Chromadorea</taxon>
        <taxon>Rhabditida</taxon>
        <taxon>Tylenchina</taxon>
        <taxon>Cephalobomorpha</taxon>
        <taxon>Cephaloboidea</taxon>
        <taxon>Cephalobidae</taxon>
        <taxon>Acrobeloides</taxon>
    </lineage>
</organism>
<evidence type="ECO:0000256" key="6">
    <source>
        <dbReference type="ARBA" id="ARBA00022927"/>
    </source>
</evidence>
<keyword evidence="12" id="KW-1185">Reference proteome</keyword>
<dbReference type="PANTHER" id="PTHR12746">
    <property type="entry name" value="NONSENSE-MEDIATED MRNA DECAY PROTEIN 3"/>
    <property type="match status" value="1"/>
</dbReference>
<dbReference type="GO" id="GO:0043023">
    <property type="term" value="F:ribosomal large subunit binding"/>
    <property type="evidence" value="ECO:0007669"/>
    <property type="project" value="InterPro"/>
</dbReference>
<evidence type="ECO:0000259" key="11">
    <source>
        <dbReference type="Pfam" id="PF21193"/>
    </source>
</evidence>
<dbReference type="Pfam" id="PF04981">
    <property type="entry name" value="NMD3"/>
    <property type="match status" value="1"/>
</dbReference>
<comment type="similarity">
    <text evidence="2 8">Belongs to the NMD3 family.</text>
</comment>
<evidence type="ECO:0000256" key="2">
    <source>
        <dbReference type="ARBA" id="ARBA00009794"/>
    </source>
</evidence>
<evidence type="ECO:0000256" key="1">
    <source>
        <dbReference type="ARBA" id="ARBA00002269"/>
    </source>
</evidence>
<keyword evidence="4 8" id="KW-0813">Transport</keyword>
<evidence type="ECO:0000256" key="7">
    <source>
        <dbReference type="ARBA" id="ARBA00023242"/>
    </source>
</evidence>
<feature type="domain" description="60S ribosomal export protein NMD3 SH3" evidence="11">
    <location>
        <begin position="248"/>
        <end position="294"/>
    </location>
</feature>
<dbReference type="GO" id="GO:0005737">
    <property type="term" value="C:cytoplasm"/>
    <property type="evidence" value="ECO:0007669"/>
    <property type="project" value="UniProtKB-SubCell"/>
</dbReference>
<dbReference type="GO" id="GO:0005634">
    <property type="term" value="C:nucleus"/>
    <property type="evidence" value="ECO:0007669"/>
    <property type="project" value="UniProtKB-SubCell"/>
</dbReference>
<evidence type="ECO:0000256" key="3">
    <source>
        <dbReference type="ARBA" id="ARBA00017035"/>
    </source>
</evidence>
<evidence type="ECO:0000313" key="13">
    <source>
        <dbReference type="WBParaSite" id="ACRNAN_Path_1612.g6270.t1"/>
    </source>
</evidence>